<evidence type="ECO:0000313" key="2">
    <source>
        <dbReference type="Proteomes" id="UP000198778"/>
    </source>
</evidence>
<dbReference type="Gene3D" id="2.60.40.3700">
    <property type="match status" value="1"/>
</dbReference>
<protein>
    <recommendedName>
        <fullName evidence="3">CueP family metal-binding protein</fullName>
    </recommendedName>
</protein>
<dbReference type="EMBL" id="FNIL01000003">
    <property type="protein sequence ID" value="SDN73832.1"/>
    <property type="molecule type" value="Genomic_DNA"/>
</dbReference>
<dbReference type="STRING" id="745820.SAMN04488053_10392"/>
<evidence type="ECO:0000313" key="1">
    <source>
        <dbReference type="EMBL" id="SDN73832.1"/>
    </source>
</evidence>
<sequence length="178" mass="19872">MKMKVISGLLLVMALFGGYWYVTTGDSYSAEISSTDEIQSLVNDINAGTAAAHSASIDSHELVVKDDKNEGTHYDLSEEDFFVSIAPYLNETHPCEIHSLTGCEGEMQEEDFYLSVIDMDGSTILEKDIQSLSNGFIDLWLPRDKIFEVTIEHKGKTVKKEISTFEGDNTCITDMQLR</sequence>
<name>A0A1H0DUI0_9BACI</name>
<dbReference type="Proteomes" id="UP000198778">
    <property type="component" value="Unassembled WGS sequence"/>
</dbReference>
<organism evidence="1 2">
    <name type="scientific">Alkalicoccus daliensis</name>
    <dbReference type="NCBI Taxonomy" id="745820"/>
    <lineage>
        <taxon>Bacteria</taxon>
        <taxon>Bacillati</taxon>
        <taxon>Bacillota</taxon>
        <taxon>Bacilli</taxon>
        <taxon>Bacillales</taxon>
        <taxon>Bacillaceae</taxon>
        <taxon>Alkalicoccus</taxon>
    </lineage>
</organism>
<dbReference type="Pfam" id="PF21172">
    <property type="entry name" value="CueP"/>
    <property type="match status" value="1"/>
</dbReference>
<keyword evidence="2" id="KW-1185">Reference proteome</keyword>
<gene>
    <name evidence="1" type="ORF">SAMN04488053_10392</name>
</gene>
<accession>A0A1H0DUI0</accession>
<dbReference type="AlphaFoldDB" id="A0A1H0DUI0"/>
<proteinExistence type="predicted"/>
<dbReference type="OrthoDB" id="73040at2"/>
<dbReference type="NCBIfam" id="NF038094">
    <property type="entry name" value="CueP_fam"/>
    <property type="match status" value="1"/>
</dbReference>
<dbReference type="InterPro" id="IPR047808">
    <property type="entry name" value="CueP-like"/>
</dbReference>
<evidence type="ECO:0008006" key="3">
    <source>
        <dbReference type="Google" id="ProtNLM"/>
    </source>
</evidence>
<reference evidence="2" key="1">
    <citation type="submission" date="2016-10" db="EMBL/GenBank/DDBJ databases">
        <authorList>
            <person name="Varghese N."/>
            <person name="Submissions S."/>
        </authorList>
    </citation>
    <scope>NUCLEOTIDE SEQUENCE [LARGE SCALE GENOMIC DNA]</scope>
    <source>
        <strain evidence="2">CGMCC 1.10369</strain>
    </source>
</reference>
<dbReference type="RefSeq" id="WP_090842000.1">
    <property type="nucleotide sequence ID" value="NZ_FNIL01000003.1"/>
</dbReference>